<dbReference type="EMBL" id="BMCH01000005">
    <property type="protein sequence ID" value="GGC34074.1"/>
    <property type="molecule type" value="Genomic_DNA"/>
</dbReference>
<dbReference type="RefSeq" id="WP_188426601.1">
    <property type="nucleotide sequence ID" value="NZ_BMCH01000005.1"/>
</dbReference>
<proteinExistence type="predicted"/>
<gene>
    <name evidence="1" type="ORF">GCM10007207_19520</name>
</gene>
<name>A0ABQ1M5N6_9PROT</name>
<dbReference type="Proteomes" id="UP000637769">
    <property type="component" value="Unassembled WGS sequence"/>
</dbReference>
<reference evidence="2" key="1">
    <citation type="journal article" date="2019" name="Int. J. Syst. Evol. Microbiol.">
        <title>The Global Catalogue of Microorganisms (GCM) 10K type strain sequencing project: providing services to taxonomists for standard genome sequencing and annotation.</title>
        <authorList>
            <consortium name="The Broad Institute Genomics Platform"/>
            <consortium name="The Broad Institute Genome Sequencing Center for Infectious Disease"/>
            <person name="Wu L."/>
            <person name="Ma J."/>
        </authorList>
    </citation>
    <scope>NUCLEOTIDE SEQUENCE [LARGE SCALE GENOMIC DNA]</scope>
    <source>
        <strain evidence="2">CCM 7132</strain>
    </source>
</reference>
<keyword evidence="2" id="KW-1185">Reference proteome</keyword>
<protein>
    <submittedName>
        <fullName evidence="1">Uncharacterized protein</fullName>
    </submittedName>
</protein>
<organism evidence="1 2">
    <name type="scientific">Asaia siamensis</name>
    <dbReference type="NCBI Taxonomy" id="110479"/>
    <lineage>
        <taxon>Bacteria</taxon>
        <taxon>Pseudomonadati</taxon>
        <taxon>Pseudomonadota</taxon>
        <taxon>Alphaproteobacteria</taxon>
        <taxon>Acetobacterales</taxon>
        <taxon>Acetobacteraceae</taxon>
        <taxon>Asaia</taxon>
    </lineage>
</organism>
<sequence length="171" mass="17477">MTWRPSARIVRPGGCATAQLRGMALQPLLAWPDSNLNGGADYSVDFSGVLAPGETITAFAFDAGSGGTQAWTYLSGETVTAWLSWAQAGSIAVNVCVLGSSGATYQVTVSISISATPALIAASPPTAPGADISAVNSATMTAWLASLPTTAPLNGGWWNNANIPTYEEPKS</sequence>
<accession>A0ABQ1M5N6</accession>
<comment type="caution">
    <text evidence="1">The sequence shown here is derived from an EMBL/GenBank/DDBJ whole genome shotgun (WGS) entry which is preliminary data.</text>
</comment>
<evidence type="ECO:0000313" key="1">
    <source>
        <dbReference type="EMBL" id="GGC34074.1"/>
    </source>
</evidence>
<evidence type="ECO:0000313" key="2">
    <source>
        <dbReference type="Proteomes" id="UP000637769"/>
    </source>
</evidence>